<keyword evidence="3" id="KW-0472">Membrane</keyword>
<dbReference type="Pfam" id="PF01145">
    <property type="entry name" value="Band_7"/>
    <property type="match status" value="1"/>
</dbReference>
<dbReference type="Proteomes" id="UP001158576">
    <property type="component" value="Chromosome XSR"/>
</dbReference>
<keyword evidence="3" id="KW-0812">Transmembrane</keyword>
<dbReference type="SMART" id="SM00244">
    <property type="entry name" value="PHB"/>
    <property type="match status" value="1"/>
</dbReference>
<evidence type="ECO:0000256" key="2">
    <source>
        <dbReference type="SAM" id="MobiDB-lite"/>
    </source>
</evidence>
<evidence type="ECO:0000256" key="1">
    <source>
        <dbReference type="ARBA" id="ARBA00008164"/>
    </source>
</evidence>
<dbReference type="SUPFAM" id="SSF117892">
    <property type="entry name" value="Band 7/SPFH domain"/>
    <property type="match status" value="1"/>
</dbReference>
<dbReference type="EMBL" id="OU015569">
    <property type="protein sequence ID" value="CAG5100193.1"/>
    <property type="molecule type" value="Genomic_DNA"/>
</dbReference>
<accession>A0ABN7SM87</accession>
<keyword evidence="3" id="KW-1133">Transmembrane helix</keyword>
<dbReference type="InterPro" id="IPR001972">
    <property type="entry name" value="Stomatin_HflK_fam"/>
</dbReference>
<evidence type="ECO:0000313" key="6">
    <source>
        <dbReference type="Proteomes" id="UP001158576"/>
    </source>
</evidence>
<organism evidence="5 6">
    <name type="scientific">Oikopleura dioica</name>
    <name type="common">Tunicate</name>
    <dbReference type="NCBI Taxonomy" id="34765"/>
    <lineage>
        <taxon>Eukaryota</taxon>
        <taxon>Metazoa</taxon>
        <taxon>Chordata</taxon>
        <taxon>Tunicata</taxon>
        <taxon>Appendicularia</taxon>
        <taxon>Copelata</taxon>
        <taxon>Oikopleuridae</taxon>
        <taxon>Oikopleura</taxon>
    </lineage>
</organism>
<feature type="transmembrane region" description="Helical" evidence="3">
    <location>
        <begin position="93"/>
        <end position="115"/>
    </location>
</feature>
<protein>
    <submittedName>
        <fullName evidence="5">Oidioi.mRNA.OKI2018_I69.XSR.g16886.t1.cds</fullName>
    </submittedName>
</protein>
<evidence type="ECO:0000256" key="3">
    <source>
        <dbReference type="SAM" id="Phobius"/>
    </source>
</evidence>
<dbReference type="PRINTS" id="PR00721">
    <property type="entry name" value="STOMATIN"/>
</dbReference>
<dbReference type="PANTHER" id="PTHR10264:SF19">
    <property type="entry name" value="AT06885P-RELATED"/>
    <property type="match status" value="1"/>
</dbReference>
<keyword evidence="6" id="KW-1185">Reference proteome</keyword>
<reference evidence="5 6" key="1">
    <citation type="submission" date="2021-04" db="EMBL/GenBank/DDBJ databases">
        <authorList>
            <person name="Bliznina A."/>
        </authorList>
    </citation>
    <scope>NUCLEOTIDE SEQUENCE [LARGE SCALE GENOMIC DNA]</scope>
</reference>
<sequence>MEKEKKKKRRTVKQVRIDRLNRRGPGGLFDQPNTDDSMMDQTGDSRWSDLSSGTLPEPSSGQSQGFKKDLQIDEIVAIEKNPEDEEENLEKGLFARFLVFITQVVIIVGFPIFIWSCFKIVQEYERAVIFRLGQLKQRKAVGPGIIWINFFTDTLIKIDGRTVCFEIPSQEILTKDSVTIRVDAVVYYRKVEPTRSVCEVENSDHSTRLLAQVTLLNTLRTRTLTEVLSEGESISDEIQQALTSATDPWGICVERVELKDVVLPAQMQRAMAADAEATREAKAKIIQLTIHSR</sequence>
<evidence type="ECO:0000259" key="4">
    <source>
        <dbReference type="SMART" id="SM00244"/>
    </source>
</evidence>
<gene>
    <name evidence="5" type="ORF">OKIOD_LOCUS8444</name>
</gene>
<dbReference type="PANTHER" id="PTHR10264">
    <property type="entry name" value="BAND 7 PROTEIN-RELATED"/>
    <property type="match status" value="1"/>
</dbReference>
<proteinExistence type="inferred from homology"/>
<feature type="region of interest" description="Disordered" evidence="2">
    <location>
        <begin position="1"/>
        <end position="66"/>
    </location>
</feature>
<evidence type="ECO:0000313" key="5">
    <source>
        <dbReference type="EMBL" id="CAG5100193.1"/>
    </source>
</evidence>
<name>A0ABN7SM87_OIKDI</name>
<feature type="compositionally biased region" description="Basic residues" evidence="2">
    <location>
        <begin position="1"/>
        <end position="13"/>
    </location>
</feature>
<comment type="similarity">
    <text evidence="1">Belongs to the band 7/mec-2 family.</text>
</comment>
<dbReference type="Gene3D" id="3.30.479.30">
    <property type="entry name" value="Band 7 domain"/>
    <property type="match status" value="1"/>
</dbReference>
<dbReference type="InterPro" id="IPR001107">
    <property type="entry name" value="Band_7"/>
</dbReference>
<dbReference type="InterPro" id="IPR043202">
    <property type="entry name" value="Band-7_stomatin-like"/>
</dbReference>
<dbReference type="InterPro" id="IPR036013">
    <property type="entry name" value="Band_7/SPFH_dom_sf"/>
</dbReference>
<dbReference type="Gene3D" id="6.10.250.2090">
    <property type="match status" value="1"/>
</dbReference>
<feature type="domain" description="Band 7" evidence="4">
    <location>
        <begin position="116"/>
        <end position="275"/>
    </location>
</feature>
<feature type="compositionally biased region" description="Polar residues" evidence="2">
    <location>
        <begin position="31"/>
        <end position="65"/>
    </location>
</feature>